<accession>A0A239A9L5</accession>
<dbReference type="Proteomes" id="UP000198403">
    <property type="component" value="Unassembled WGS sequence"/>
</dbReference>
<dbReference type="AlphaFoldDB" id="A0A239A9L5"/>
<sequence length="53" mass="5579">MKVVVVGATGNVGTAVVRALTADDRVSEMVGIARRAPRVGAAQDDVCDGRRRR</sequence>
<dbReference type="InterPro" id="IPR036291">
    <property type="entry name" value="NAD(P)-bd_dom_sf"/>
</dbReference>
<protein>
    <submittedName>
        <fullName evidence="1">Semialdehyde dehydrogenase, NAD binding domain</fullName>
    </submittedName>
</protein>
<evidence type="ECO:0000313" key="1">
    <source>
        <dbReference type="EMBL" id="SNR92260.1"/>
    </source>
</evidence>
<keyword evidence="2" id="KW-1185">Reference proteome</keyword>
<dbReference type="EMBL" id="FZNO01000040">
    <property type="protein sequence ID" value="SNR92260.1"/>
    <property type="molecule type" value="Genomic_DNA"/>
</dbReference>
<reference evidence="1 2" key="1">
    <citation type="submission" date="2017-06" db="EMBL/GenBank/DDBJ databases">
        <authorList>
            <person name="Kim H.J."/>
            <person name="Triplett B.A."/>
        </authorList>
    </citation>
    <scope>NUCLEOTIDE SEQUENCE [LARGE SCALE GENOMIC DNA]</scope>
    <source>
        <strain evidence="1 2">DSM 44272</strain>
    </source>
</reference>
<name>A0A239A9L5_9ACTN</name>
<proteinExistence type="predicted"/>
<organism evidence="1 2">
    <name type="scientific">Blastococcus mobilis</name>
    <dbReference type="NCBI Taxonomy" id="1938746"/>
    <lineage>
        <taxon>Bacteria</taxon>
        <taxon>Bacillati</taxon>
        <taxon>Actinomycetota</taxon>
        <taxon>Actinomycetes</taxon>
        <taxon>Geodermatophilales</taxon>
        <taxon>Geodermatophilaceae</taxon>
        <taxon>Blastococcus</taxon>
    </lineage>
</organism>
<gene>
    <name evidence="1" type="ORF">SAMN06272737_14014</name>
</gene>
<dbReference type="SUPFAM" id="SSF51735">
    <property type="entry name" value="NAD(P)-binding Rossmann-fold domains"/>
    <property type="match status" value="1"/>
</dbReference>
<dbReference type="Gene3D" id="3.40.50.720">
    <property type="entry name" value="NAD(P)-binding Rossmann-like Domain"/>
    <property type="match status" value="1"/>
</dbReference>
<evidence type="ECO:0000313" key="2">
    <source>
        <dbReference type="Proteomes" id="UP000198403"/>
    </source>
</evidence>